<accession>A0AAD8EUL1</accession>
<dbReference type="AlphaFoldDB" id="A0AAD8EUL1"/>
<dbReference type="Proteomes" id="UP001233172">
    <property type="component" value="Unassembled WGS sequence"/>
</dbReference>
<evidence type="ECO:0000313" key="2">
    <source>
        <dbReference type="Proteomes" id="UP001233172"/>
    </source>
</evidence>
<organism evidence="1 2">
    <name type="scientific">Biomphalaria pfeifferi</name>
    <name type="common">Bloodfluke planorb</name>
    <name type="synonym">Freshwater snail</name>
    <dbReference type="NCBI Taxonomy" id="112525"/>
    <lineage>
        <taxon>Eukaryota</taxon>
        <taxon>Metazoa</taxon>
        <taxon>Spiralia</taxon>
        <taxon>Lophotrochozoa</taxon>
        <taxon>Mollusca</taxon>
        <taxon>Gastropoda</taxon>
        <taxon>Heterobranchia</taxon>
        <taxon>Euthyneura</taxon>
        <taxon>Panpulmonata</taxon>
        <taxon>Hygrophila</taxon>
        <taxon>Lymnaeoidea</taxon>
        <taxon>Planorbidae</taxon>
        <taxon>Biomphalaria</taxon>
    </lineage>
</organism>
<evidence type="ECO:0000313" key="1">
    <source>
        <dbReference type="EMBL" id="KAK0040505.1"/>
    </source>
</evidence>
<reference evidence="1" key="2">
    <citation type="submission" date="2023-04" db="EMBL/GenBank/DDBJ databases">
        <authorList>
            <person name="Bu L."/>
            <person name="Lu L."/>
            <person name="Laidemitt M.R."/>
            <person name="Zhang S.M."/>
            <person name="Mutuku M."/>
            <person name="Mkoji G."/>
            <person name="Steinauer M."/>
            <person name="Loker E.S."/>
        </authorList>
    </citation>
    <scope>NUCLEOTIDE SEQUENCE</scope>
    <source>
        <strain evidence="1">KasaAsao</strain>
        <tissue evidence="1">Whole Snail</tissue>
    </source>
</reference>
<reference evidence="1" key="1">
    <citation type="journal article" date="2023" name="PLoS Negl. Trop. Dis.">
        <title>A genome sequence for Biomphalaria pfeifferi, the major vector snail for the human-infecting parasite Schistosoma mansoni.</title>
        <authorList>
            <person name="Bu L."/>
            <person name="Lu L."/>
            <person name="Laidemitt M.R."/>
            <person name="Zhang S.M."/>
            <person name="Mutuku M."/>
            <person name="Mkoji G."/>
            <person name="Steinauer M."/>
            <person name="Loker E.S."/>
        </authorList>
    </citation>
    <scope>NUCLEOTIDE SEQUENCE</scope>
    <source>
        <strain evidence="1">KasaAsao</strain>
    </source>
</reference>
<comment type="caution">
    <text evidence="1">The sequence shown here is derived from an EMBL/GenBank/DDBJ whole genome shotgun (WGS) entry which is preliminary data.</text>
</comment>
<dbReference type="EMBL" id="JASAOG010000322">
    <property type="protein sequence ID" value="KAK0040505.1"/>
    <property type="molecule type" value="Genomic_DNA"/>
</dbReference>
<sequence length="69" mass="7908">MKLLPIFQRHLEMSQRLRPFSCFAKQAHTNVVAVGEDEDISVSPSQPDSTQLSYLREIKSRLVCMDDTI</sequence>
<proteinExistence type="predicted"/>
<gene>
    <name evidence="1" type="ORF">Bpfe_030073</name>
</gene>
<name>A0AAD8EUL1_BIOPF</name>
<keyword evidence="2" id="KW-1185">Reference proteome</keyword>
<protein>
    <submittedName>
        <fullName evidence="1">Uncharacterized protein</fullName>
    </submittedName>
</protein>